<comment type="caution">
    <text evidence="1">The sequence shown here is derived from an EMBL/GenBank/DDBJ whole genome shotgun (WGS) entry which is preliminary data.</text>
</comment>
<dbReference type="RefSeq" id="WP_014611587.1">
    <property type="nucleotide sequence ID" value="NZ_CP091834.1"/>
</dbReference>
<protein>
    <submittedName>
        <fullName evidence="1">Uncharacterized protein</fullName>
    </submittedName>
</protein>
<gene>
    <name evidence="1" type="ORF">QM089_24155</name>
</gene>
<evidence type="ECO:0000313" key="1">
    <source>
        <dbReference type="EMBL" id="MDV5393283.1"/>
    </source>
</evidence>
<reference evidence="1" key="1">
    <citation type="submission" date="2023-05" db="EMBL/GenBank/DDBJ databases">
        <title>Colonisation of extended spectrum b-lactamase- and carbapenemase-producing bacteria on hospital surfaces from low- and middle-income countries.</title>
        <authorList>
            <person name="Nieto-Rosado M."/>
            <person name="Sands K."/>
            <person name="Iregbu K."/>
            <person name="Zahra R."/>
            <person name="Mazarati J.B."/>
            <person name="Mehtar S."/>
            <person name="Barnards-Group B."/>
            <person name="Walsh T.R."/>
        </authorList>
    </citation>
    <scope>NUCLEOTIDE SEQUENCE</scope>
    <source>
        <strain evidence="1">PP-E493</strain>
    </source>
</reference>
<organism evidence="1 2">
    <name type="scientific">Shewanella xiamenensis</name>
    <dbReference type="NCBI Taxonomy" id="332186"/>
    <lineage>
        <taxon>Bacteria</taxon>
        <taxon>Pseudomonadati</taxon>
        <taxon>Pseudomonadota</taxon>
        <taxon>Gammaproteobacteria</taxon>
        <taxon>Alteromonadales</taxon>
        <taxon>Shewanellaceae</taxon>
        <taxon>Shewanella</taxon>
    </lineage>
</organism>
<dbReference type="Proteomes" id="UP001187859">
    <property type="component" value="Unassembled WGS sequence"/>
</dbReference>
<sequence>MNPTLKTGYRFFFVSLYLNRPVAVLGLGMTDTLHGLAIAQNSVDATDLYIEKSKLYENCIHYSCCELAAKQQISDYLLPSAFAGYQSAVVEA</sequence>
<dbReference type="AlphaFoldDB" id="A0AAE4Q3R6"/>
<accession>A0AAE4Q3R6</accession>
<dbReference type="EMBL" id="JASGOQ010000003">
    <property type="protein sequence ID" value="MDV5393283.1"/>
    <property type="molecule type" value="Genomic_DNA"/>
</dbReference>
<evidence type="ECO:0000313" key="2">
    <source>
        <dbReference type="Proteomes" id="UP001187859"/>
    </source>
</evidence>
<name>A0AAE4Q3R6_9GAMM</name>
<proteinExistence type="predicted"/>